<evidence type="ECO:0000313" key="9">
    <source>
        <dbReference type="Proteomes" id="UP000664169"/>
    </source>
</evidence>
<comment type="similarity">
    <text evidence="2">Belongs to the cytochrome P450 family.</text>
</comment>
<dbReference type="GO" id="GO:0016705">
    <property type="term" value="F:oxidoreductase activity, acting on paired donors, with incorporation or reduction of molecular oxygen"/>
    <property type="evidence" value="ECO:0007669"/>
    <property type="project" value="InterPro"/>
</dbReference>
<dbReference type="CDD" id="cd11062">
    <property type="entry name" value="CYP58-like"/>
    <property type="match status" value="1"/>
</dbReference>
<dbReference type="Gene3D" id="1.10.630.10">
    <property type="entry name" value="Cytochrome P450"/>
    <property type="match status" value="1"/>
</dbReference>
<keyword evidence="7" id="KW-0349">Heme</keyword>
<keyword evidence="6" id="KW-0503">Monooxygenase</keyword>
<evidence type="ECO:0000256" key="1">
    <source>
        <dbReference type="ARBA" id="ARBA00001971"/>
    </source>
</evidence>
<dbReference type="GO" id="GO:0020037">
    <property type="term" value="F:heme binding"/>
    <property type="evidence" value="ECO:0007669"/>
    <property type="project" value="InterPro"/>
</dbReference>
<evidence type="ECO:0000256" key="4">
    <source>
        <dbReference type="ARBA" id="ARBA00023002"/>
    </source>
</evidence>
<dbReference type="PANTHER" id="PTHR24305:SF157">
    <property type="entry name" value="N-ACETYLTRYPTOPHAN 6-HYDROXYLASE IVOC-RELATED"/>
    <property type="match status" value="1"/>
</dbReference>
<dbReference type="PRINTS" id="PR00463">
    <property type="entry name" value="EP450I"/>
</dbReference>
<dbReference type="SUPFAM" id="SSF48264">
    <property type="entry name" value="Cytochrome P450"/>
    <property type="match status" value="1"/>
</dbReference>
<dbReference type="PRINTS" id="PR00385">
    <property type="entry name" value="P450"/>
</dbReference>
<dbReference type="PANTHER" id="PTHR24305">
    <property type="entry name" value="CYTOCHROME P450"/>
    <property type="match status" value="1"/>
</dbReference>
<dbReference type="AlphaFoldDB" id="A0A8H3I1M0"/>
<evidence type="ECO:0000256" key="2">
    <source>
        <dbReference type="ARBA" id="ARBA00010617"/>
    </source>
</evidence>
<accession>A0A8H3I1M0</accession>
<evidence type="ECO:0008006" key="10">
    <source>
        <dbReference type="Google" id="ProtNLM"/>
    </source>
</evidence>
<dbReference type="InterPro" id="IPR036396">
    <property type="entry name" value="Cyt_P450_sf"/>
</dbReference>
<dbReference type="Pfam" id="PF00067">
    <property type="entry name" value="p450"/>
    <property type="match status" value="1"/>
</dbReference>
<dbReference type="OrthoDB" id="3945418at2759"/>
<dbReference type="GO" id="GO:0005506">
    <property type="term" value="F:iron ion binding"/>
    <property type="evidence" value="ECO:0007669"/>
    <property type="project" value="InterPro"/>
</dbReference>
<dbReference type="InterPro" id="IPR002401">
    <property type="entry name" value="Cyt_P450_E_grp-I"/>
</dbReference>
<keyword evidence="4" id="KW-0560">Oxidoreductase</keyword>
<dbReference type="InterPro" id="IPR001128">
    <property type="entry name" value="Cyt_P450"/>
</dbReference>
<protein>
    <recommendedName>
        <fullName evidence="10">Cytochrome P450</fullName>
    </recommendedName>
</protein>
<comment type="cofactor">
    <cofactor evidence="1 7">
        <name>heme</name>
        <dbReference type="ChEBI" id="CHEBI:30413"/>
    </cofactor>
</comment>
<keyword evidence="9" id="KW-1185">Reference proteome</keyword>
<comment type="caution">
    <text evidence="8">The sequence shown here is derived from an EMBL/GenBank/DDBJ whole genome shotgun (WGS) entry which is preliminary data.</text>
</comment>
<evidence type="ECO:0000313" key="8">
    <source>
        <dbReference type="EMBL" id="CAF9903760.1"/>
    </source>
</evidence>
<sequence>MAMATTVSIFILLLIAILLYSTAVVIYRLVFHPLAKFPGPKIAAATRWYEFYQDILKRQGGQFALEIDRMHDTYGPIVRINPEELHIKDSDYYSIFYSGTRDKYGWAASMVGAEEAYLKRFLSAFGTKDHELHRIRRSANAKYLSKRSVLAREYVITEAMSKVVQILKTTPSTIDLHPLLLAFTTEVVRQFTLHQSSGLLDEAESRLKWRDTLHASLMAIPILKQFNWFMALAHHLPLSFLNVIAPPVAQLLSVHQATTRDAQAFLNNPTRHDSADTIFHAIYNSSLPQSEKTAFRLSQEVFTIATAAGSTTAHHLVYGVYYLVSNPEKLTPFQQAVRSLKDDIPSWTDLSTHPYIRATIKEVLRLRGMTAGRSPLLAPVPLQYGEWVIPKKTPLSLTVRDVLLDPRVFQDPMSFIPERWLGDTSSIDQYFVPFGKGSRNCQGLELAWAELYIGLGSLFRNFDIELVDLDFERDLRYTRECLIALPREESRSVRVKVRSITD</sequence>
<dbReference type="GO" id="GO:0004497">
    <property type="term" value="F:monooxygenase activity"/>
    <property type="evidence" value="ECO:0007669"/>
    <property type="project" value="UniProtKB-KW"/>
</dbReference>
<proteinExistence type="inferred from homology"/>
<keyword evidence="5 7" id="KW-0408">Iron</keyword>
<evidence type="ECO:0000256" key="3">
    <source>
        <dbReference type="ARBA" id="ARBA00022723"/>
    </source>
</evidence>
<feature type="binding site" description="axial binding residue" evidence="7">
    <location>
        <position position="441"/>
    </location>
    <ligand>
        <name>heme</name>
        <dbReference type="ChEBI" id="CHEBI:30413"/>
    </ligand>
    <ligandPart>
        <name>Fe</name>
        <dbReference type="ChEBI" id="CHEBI:18248"/>
    </ligandPart>
</feature>
<evidence type="ECO:0000256" key="7">
    <source>
        <dbReference type="PIRSR" id="PIRSR602401-1"/>
    </source>
</evidence>
<dbReference type="InterPro" id="IPR050121">
    <property type="entry name" value="Cytochrome_P450_monoxygenase"/>
</dbReference>
<evidence type="ECO:0000256" key="5">
    <source>
        <dbReference type="ARBA" id="ARBA00023004"/>
    </source>
</evidence>
<organism evidence="8 9">
    <name type="scientific">Gomphillus americanus</name>
    <dbReference type="NCBI Taxonomy" id="1940652"/>
    <lineage>
        <taxon>Eukaryota</taxon>
        <taxon>Fungi</taxon>
        <taxon>Dikarya</taxon>
        <taxon>Ascomycota</taxon>
        <taxon>Pezizomycotina</taxon>
        <taxon>Lecanoromycetes</taxon>
        <taxon>OSLEUM clade</taxon>
        <taxon>Ostropomycetidae</taxon>
        <taxon>Ostropales</taxon>
        <taxon>Graphidaceae</taxon>
        <taxon>Gomphilloideae</taxon>
        <taxon>Gomphillus</taxon>
    </lineage>
</organism>
<evidence type="ECO:0000256" key="6">
    <source>
        <dbReference type="ARBA" id="ARBA00023033"/>
    </source>
</evidence>
<name>A0A8H3I1M0_9LECA</name>
<dbReference type="EMBL" id="CAJPDQ010000001">
    <property type="protein sequence ID" value="CAF9903760.1"/>
    <property type="molecule type" value="Genomic_DNA"/>
</dbReference>
<dbReference type="Proteomes" id="UP000664169">
    <property type="component" value="Unassembled WGS sequence"/>
</dbReference>
<reference evidence="8" key="1">
    <citation type="submission" date="2021-03" db="EMBL/GenBank/DDBJ databases">
        <authorList>
            <person name="Tagirdzhanova G."/>
        </authorList>
    </citation>
    <scope>NUCLEOTIDE SEQUENCE</scope>
</reference>
<keyword evidence="3 7" id="KW-0479">Metal-binding</keyword>
<gene>
    <name evidence="8" type="ORF">GOMPHAMPRED_000533</name>
</gene>